<proteinExistence type="predicted"/>
<reference evidence="1" key="1">
    <citation type="submission" date="2020-05" db="EMBL/GenBank/DDBJ databases">
        <authorList>
            <person name="Chiriac C."/>
            <person name="Salcher M."/>
            <person name="Ghai R."/>
            <person name="Kavagutti S V."/>
        </authorList>
    </citation>
    <scope>NUCLEOTIDE SEQUENCE</scope>
</reference>
<gene>
    <name evidence="1" type="ORF">UFOVP1260_3</name>
</gene>
<dbReference type="EMBL" id="LR797207">
    <property type="protein sequence ID" value="CAB4194182.1"/>
    <property type="molecule type" value="Genomic_DNA"/>
</dbReference>
<sequence>MAHYAFLNADNIVTEVITGIDETETIEGLTPEQWYGNFRGQVCIRTSYNANIRKHYAGIGYTYDSNLDAFIPPQPYPSWTLDADCNWQPPTPQPQNDTFYTWNETTQEWNTL</sequence>
<name>A0A6J5RE26_9CAUD</name>
<protein>
    <submittedName>
        <fullName evidence="1">Uncharacterized protein</fullName>
    </submittedName>
</protein>
<accession>A0A6J5RE26</accession>
<evidence type="ECO:0000313" key="1">
    <source>
        <dbReference type="EMBL" id="CAB4194182.1"/>
    </source>
</evidence>
<organism evidence="1">
    <name type="scientific">uncultured Caudovirales phage</name>
    <dbReference type="NCBI Taxonomy" id="2100421"/>
    <lineage>
        <taxon>Viruses</taxon>
        <taxon>Duplodnaviria</taxon>
        <taxon>Heunggongvirae</taxon>
        <taxon>Uroviricota</taxon>
        <taxon>Caudoviricetes</taxon>
        <taxon>Peduoviridae</taxon>
        <taxon>Maltschvirus</taxon>
        <taxon>Maltschvirus maltsch</taxon>
    </lineage>
</organism>